<feature type="compositionally biased region" description="Polar residues" evidence="1">
    <location>
        <begin position="1"/>
        <end position="10"/>
    </location>
</feature>
<dbReference type="EMBL" id="CP032427">
    <property type="protein sequence ID" value="AYC43045.1"/>
    <property type="molecule type" value="Genomic_DNA"/>
</dbReference>
<protein>
    <submittedName>
        <fullName evidence="2">Uncharacterized protein</fullName>
    </submittedName>
</protein>
<feature type="compositionally biased region" description="Basic and acidic residues" evidence="1">
    <location>
        <begin position="23"/>
        <end position="46"/>
    </location>
</feature>
<name>A0AAI8L808_9ACTN</name>
<dbReference type="KEGG" id="sge:DWG14_07351"/>
<proteinExistence type="predicted"/>
<gene>
    <name evidence="2" type="ORF">DWG14_07351</name>
</gene>
<accession>A0AAI8L808</accession>
<evidence type="ECO:0000313" key="2">
    <source>
        <dbReference type="EMBL" id="AYC43045.1"/>
    </source>
</evidence>
<sequence>MNDLAQQNSMVGADDPAEAPEQAPRDDESRDAYDVEAEQHIWRSVN</sequence>
<dbReference type="Proteomes" id="UP000265765">
    <property type="component" value="Chromosome"/>
</dbReference>
<reference evidence="2 3" key="1">
    <citation type="submission" date="2018-09" db="EMBL/GenBank/DDBJ databases">
        <title>Production of Trimethoprim by Streptomyces sp. 3E-1.</title>
        <authorList>
            <person name="Kang H.J."/>
            <person name="Kim S.B."/>
        </authorList>
    </citation>
    <scope>NUCLEOTIDE SEQUENCE [LARGE SCALE GENOMIC DNA]</scope>
    <source>
        <strain evidence="2 3">3E-1</strain>
    </source>
</reference>
<evidence type="ECO:0000313" key="3">
    <source>
        <dbReference type="Proteomes" id="UP000265765"/>
    </source>
</evidence>
<evidence type="ECO:0000256" key="1">
    <source>
        <dbReference type="SAM" id="MobiDB-lite"/>
    </source>
</evidence>
<dbReference type="GeneID" id="91287310"/>
<feature type="region of interest" description="Disordered" evidence="1">
    <location>
        <begin position="1"/>
        <end position="46"/>
    </location>
</feature>
<dbReference type="RefSeq" id="WP_162952148.1">
    <property type="nucleotide sequence ID" value="NZ_CP032427.1"/>
</dbReference>
<organism evidence="2 3">
    <name type="scientific">Streptomyces griseorubiginosus</name>
    <dbReference type="NCBI Taxonomy" id="67304"/>
    <lineage>
        <taxon>Bacteria</taxon>
        <taxon>Bacillati</taxon>
        <taxon>Actinomycetota</taxon>
        <taxon>Actinomycetes</taxon>
        <taxon>Kitasatosporales</taxon>
        <taxon>Streptomycetaceae</taxon>
        <taxon>Streptomyces</taxon>
    </lineage>
</organism>
<dbReference type="AlphaFoldDB" id="A0AAI8L808"/>